<reference evidence="2" key="2">
    <citation type="submission" date="2017-02" db="UniProtKB">
        <authorList>
            <consortium name="WormBaseParasite"/>
        </authorList>
    </citation>
    <scope>IDENTIFICATION</scope>
</reference>
<dbReference type="AlphaFoldDB" id="A0A0K0CTY8"/>
<accession>A0A0K0CTY8</accession>
<sequence length="437" mass="49792">MDVQAVDGLEIIDFTKKGEVGELRKENQRDLHEMEQIFRTIVTGSDMEMNYILAYENCYQDGRSFDDLGGKQGSELLQFEFDFQVHRDGLKEMKTLGNTIHSNPMAVYHANVMWCYAYGLTVIKEENDDLLCLFEMISIGPSFSKKSKVVKGGLGNNCPPNQYPPEIKDIHLTLIGKSEVQIPLTRSDECFAAESLLPLSKLNIIMDNLPTLTMRVRLTIPSSYFLLDQLIDLNLKQPSTTPTAEKVLATILAGEKPPGYDWVITVADGSPREYFVHRKVLADASPTLESDVGVTKKKCQKWLSLRSHELVACKQRNFSTPINKIHLQIVFHTHMSLPSEQLLMVSHEDRFILASTHASDMRTILTYFYLRQFHLPHYDSIARVGRTLCSLLPQEKISTFFEYWQAEIVRDLLKLNVRFHGDSSGFRIQSNGRKLPA</sequence>
<protein>
    <submittedName>
        <fullName evidence="2">BTB domain-containing protein</fullName>
    </submittedName>
</protein>
<dbReference type="WBParaSite" id="ACAC_0000060601-mRNA-1">
    <property type="protein sequence ID" value="ACAC_0000060601-mRNA-1"/>
    <property type="gene ID" value="ACAC_0000060601"/>
</dbReference>
<organism evidence="1 2">
    <name type="scientific">Angiostrongylus cantonensis</name>
    <name type="common">Rat lungworm</name>
    <dbReference type="NCBI Taxonomy" id="6313"/>
    <lineage>
        <taxon>Eukaryota</taxon>
        <taxon>Metazoa</taxon>
        <taxon>Ecdysozoa</taxon>
        <taxon>Nematoda</taxon>
        <taxon>Chromadorea</taxon>
        <taxon>Rhabditida</taxon>
        <taxon>Rhabditina</taxon>
        <taxon>Rhabditomorpha</taxon>
        <taxon>Strongyloidea</taxon>
        <taxon>Metastrongylidae</taxon>
        <taxon>Angiostrongylus</taxon>
    </lineage>
</organism>
<dbReference type="STRING" id="6313.A0A0K0CTY8"/>
<proteinExistence type="predicted"/>
<reference evidence="1" key="1">
    <citation type="submission" date="2012-09" db="EMBL/GenBank/DDBJ databases">
        <authorList>
            <person name="Martin A.A."/>
        </authorList>
    </citation>
    <scope>NUCLEOTIDE SEQUENCE</scope>
</reference>
<dbReference type="Proteomes" id="UP000035642">
    <property type="component" value="Unassembled WGS sequence"/>
</dbReference>
<keyword evidence="1" id="KW-1185">Reference proteome</keyword>
<evidence type="ECO:0000313" key="2">
    <source>
        <dbReference type="WBParaSite" id="ACAC_0000060601-mRNA-1"/>
    </source>
</evidence>
<evidence type="ECO:0000313" key="1">
    <source>
        <dbReference type="Proteomes" id="UP000035642"/>
    </source>
</evidence>
<name>A0A0K0CTY8_ANGCA</name>